<comment type="caution">
    <text evidence="4">The sequence shown here is derived from an EMBL/GenBank/DDBJ whole genome shotgun (WGS) entry which is preliminary data.</text>
</comment>
<feature type="domain" description="ACB" evidence="3">
    <location>
        <begin position="3"/>
        <end position="87"/>
    </location>
</feature>
<dbReference type="PANTHER" id="PTHR23310:SF62">
    <property type="entry name" value="ACYL-COA BINDING PROTEIN 1, ISOFORM A"/>
    <property type="match status" value="1"/>
</dbReference>
<keyword evidence="2" id="KW-0446">Lipid-binding</keyword>
<dbReference type="InterPro" id="IPR014352">
    <property type="entry name" value="FERM/acyl-CoA-bd_prot_sf"/>
</dbReference>
<gene>
    <name evidence="4" type="ORF">RB653_006907</name>
</gene>
<protein>
    <recommendedName>
        <fullName evidence="3">ACB domain-containing protein</fullName>
    </recommendedName>
</protein>
<sequence>MTLVEDFEKAAAEVKAFTKKPTNEELLSLYGLYKQAKDGDNTASQPWAVQVESKAKWQAHEDVKGTSKDDAMTKYIALVDQLRKTYA</sequence>
<dbReference type="Pfam" id="PF00887">
    <property type="entry name" value="ACBP"/>
    <property type="match status" value="1"/>
</dbReference>
<evidence type="ECO:0000256" key="2">
    <source>
        <dbReference type="ARBA" id="ARBA00023121"/>
    </source>
</evidence>
<dbReference type="InterPro" id="IPR035984">
    <property type="entry name" value="Acyl-CoA-binding_sf"/>
</dbReference>
<dbReference type="GO" id="GO:0000062">
    <property type="term" value="F:fatty-acyl-CoA binding"/>
    <property type="evidence" value="ECO:0007669"/>
    <property type="project" value="InterPro"/>
</dbReference>
<dbReference type="InterPro" id="IPR000582">
    <property type="entry name" value="Acyl-CoA-binding_protein"/>
</dbReference>
<dbReference type="PANTHER" id="PTHR23310">
    <property type="entry name" value="ACYL-COA-BINDING PROTEIN, ACBP"/>
    <property type="match status" value="1"/>
</dbReference>
<evidence type="ECO:0000256" key="1">
    <source>
        <dbReference type="ARBA" id="ARBA00005567"/>
    </source>
</evidence>
<dbReference type="Gene3D" id="1.20.80.10">
    <property type="match status" value="1"/>
</dbReference>
<proteinExistence type="inferred from homology"/>
<dbReference type="GO" id="GO:0006631">
    <property type="term" value="P:fatty acid metabolic process"/>
    <property type="evidence" value="ECO:0007669"/>
    <property type="project" value="TreeGrafter"/>
</dbReference>
<accession>A0AAN7TUM0</accession>
<evidence type="ECO:0000259" key="3">
    <source>
        <dbReference type="PROSITE" id="PS51228"/>
    </source>
</evidence>
<keyword evidence="5" id="KW-1185">Reference proteome</keyword>
<dbReference type="Proteomes" id="UP001344447">
    <property type="component" value="Unassembled WGS sequence"/>
</dbReference>
<name>A0AAN7TUM0_9MYCE</name>
<dbReference type="EMBL" id="JAVFKY010000005">
    <property type="protein sequence ID" value="KAK5575773.1"/>
    <property type="molecule type" value="Genomic_DNA"/>
</dbReference>
<reference evidence="4 5" key="1">
    <citation type="submission" date="2023-11" db="EMBL/GenBank/DDBJ databases">
        <title>Dfirmibasis_genome.</title>
        <authorList>
            <person name="Edelbroek B."/>
            <person name="Kjellin J."/>
            <person name="Jerlstrom-Hultqvist J."/>
            <person name="Soderbom F."/>
        </authorList>
    </citation>
    <scope>NUCLEOTIDE SEQUENCE [LARGE SCALE GENOMIC DNA]</scope>
    <source>
        <strain evidence="4 5">TNS-C-14</strain>
    </source>
</reference>
<evidence type="ECO:0000313" key="5">
    <source>
        <dbReference type="Proteomes" id="UP001344447"/>
    </source>
</evidence>
<dbReference type="AlphaFoldDB" id="A0AAN7TUM0"/>
<evidence type="ECO:0000313" key="4">
    <source>
        <dbReference type="EMBL" id="KAK5575773.1"/>
    </source>
</evidence>
<comment type="similarity">
    <text evidence="1">Belongs to the ACBP family.</text>
</comment>
<dbReference type="PROSITE" id="PS51228">
    <property type="entry name" value="ACB_2"/>
    <property type="match status" value="1"/>
</dbReference>
<organism evidence="4 5">
    <name type="scientific">Dictyostelium firmibasis</name>
    <dbReference type="NCBI Taxonomy" id="79012"/>
    <lineage>
        <taxon>Eukaryota</taxon>
        <taxon>Amoebozoa</taxon>
        <taxon>Evosea</taxon>
        <taxon>Eumycetozoa</taxon>
        <taxon>Dictyostelia</taxon>
        <taxon>Dictyosteliales</taxon>
        <taxon>Dictyosteliaceae</taxon>
        <taxon>Dictyostelium</taxon>
    </lineage>
</organism>
<dbReference type="SUPFAM" id="SSF47027">
    <property type="entry name" value="Acyl-CoA binding protein"/>
    <property type="match status" value="1"/>
</dbReference>
<dbReference type="PRINTS" id="PR00689">
    <property type="entry name" value="ACOABINDINGP"/>
</dbReference>